<accession>A0A8C4Q752</accession>
<evidence type="ECO:0000256" key="2">
    <source>
        <dbReference type="ARBA" id="ARBA00022801"/>
    </source>
</evidence>
<evidence type="ECO:0008006" key="5">
    <source>
        <dbReference type="Google" id="ProtNLM"/>
    </source>
</evidence>
<keyword evidence="1" id="KW-0833">Ubl conjugation pathway</keyword>
<organism evidence="3 4">
    <name type="scientific">Eptatretus burgeri</name>
    <name type="common">Inshore hagfish</name>
    <dbReference type="NCBI Taxonomy" id="7764"/>
    <lineage>
        <taxon>Eukaryota</taxon>
        <taxon>Metazoa</taxon>
        <taxon>Chordata</taxon>
        <taxon>Craniata</taxon>
        <taxon>Vertebrata</taxon>
        <taxon>Cyclostomata</taxon>
        <taxon>Myxini</taxon>
        <taxon>Myxiniformes</taxon>
        <taxon>Myxinidae</taxon>
        <taxon>Eptatretinae</taxon>
        <taxon>Eptatretus</taxon>
    </lineage>
</organism>
<dbReference type="Ensembl" id="ENSEBUT00000011255.1">
    <property type="protein sequence ID" value="ENSEBUP00000010703.1"/>
    <property type="gene ID" value="ENSEBUG00000006883.1"/>
</dbReference>
<sequence>MSWVRSLIPGRPGGAVLRRGRLLGSVSSLAPAKGLLNEPGQNSCFLNSAVQVLWQLDVFRRSFRQLSGHKCLGGSCIFCALKVRCENPGEHIDHALSVRHFKYVYRHMLPQENLLLRIHFHLVGDSREDLCTARHCITHQKFAMNIFEQCVCNTCGATSDPLPFIQMIQYISTTTRGDKSVHERERASFFARIPRTRLCWRNNCGEQQVRIRKVLMNSPEILTVGLVWDSANSDFSEDVIRSLGTRLQLSSVRNMFYH</sequence>
<evidence type="ECO:0000256" key="1">
    <source>
        <dbReference type="ARBA" id="ARBA00022786"/>
    </source>
</evidence>
<dbReference type="Proteomes" id="UP000694388">
    <property type="component" value="Unplaced"/>
</dbReference>
<dbReference type="GeneTree" id="ENSGT00940000155571"/>
<proteinExistence type="predicted"/>
<dbReference type="Gene3D" id="3.90.70.10">
    <property type="entry name" value="Cysteine proteinases"/>
    <property type="match status" value="1"/>
</dbReference>
<keyword evidence="2" id="KW-0378">Hydrolase</keyword>
<evidence type="ECO:0000313" key="3">
    <source>
        <dbReference type="Ensembl" id="ENSEBUP00000010703.1"/>
    </source>
</evidence>
<dbReference type="SUPFAM" id="SSF54001">
    <property type="entry name" value="Cysteine proteinases"/>
    <property type="match status" value="1"/>
</dbReference>
<protein>
    <recommendedName>
        <fullName evidence="5">USP domain-containing protein</fullName>
    </recommendedName>
</protein>
<reference evidence="3" key="2">
    <citation type="submission" date="2025-09" db="UniProtKB">
        <authorList>
            <consortium name="Ensembl"/>
        </authorList>
    </citation>
    <scope>IDENTIFICATION</scope>
</reference>
<dbReference type="AlphaFoldDB" id="A0A8C4Q752"/>
<keyword evidence="4" id="KW-1185">Reference proteome</keyword>
<dbReference type="GO" id="GO:0016787">
    <property type="term" value="F:hydrolase activity"/>
    <property type="evidence" value="ECO:0007669"/>
    <property type="project" value="UniProtKB-KW"/>
</dbReference>
<dbReference type="InterPro" id="IPR038765">
    <property type="entry name" value="Papain-like_cys_pep_sf"/>
</dbReference>
<dbReference type="PANTHER" id="PTHR22975:SF9">
    <property type="entry name" value="ECHINUS SPLICE FORM 3"/>
    <property type="match status" value="1"/>
</dbReference>
<name>A0A8C4Q752_EPTBU</name>
<reference evidence="3" key="1">
    <citation type="submission" date="2025-08" db="UniProtKB">
        <authorList>
            <consortium name="Ensembl"/>
        </authorList>
    </citation>
    <scope>IDENTIFICATION</scope>
</reference>
<dbReference type="InterPro" id="IPR052398">
    <property type="entry name" value="Ubiquitin_hydrolase_53/54"/>
</dbReference>
<evidence type="ECO:0000313" key="4">
    <source>
        <dbReference type="Proteomes" id="UP000694388"/>
    </source>
</evidence>
<dbReference type="PANTHER" id="PTHR22975">
    <property type="entry name" value="UBIQUITIN SPECIFIC PROTEINASE"/>
    <property type="match status" value="1"/>
</dbReference>